<protein>
    <submittedName>
        <fullName evidence="2">Uncharacterized protein</fullName>
    </submittedName>
</protein>
<keyword evidence="3" id="KW-1185">Reference proteome</keyword>
<proteinExistence type="predicted"/>
<dbReference type="AlphaFoldDB" id="A0A8T0HV84"/>
<feature type="region of interest" description="Disordered" evidence="1">
    <location>
        <begin position="1"/>
        <end position="25"/>
    </location>
</feature>
<gene>
    <name evidence="2" type="ORF">KC19_VG257800</name>
</gene>
<evidence type="ECO:0000313" key="3">
    <source>
        <dbReference type="Proteomes" id="UP000822688"/>
    </source>
</evidence>
<evidence type="ECO:0000313" key="2">
    <source>
        <dbReference type="EMBL" id="KAG0574368.1"/>
    </source>
</evidence>
<sequence>MRAKHGSAPAVDVEGNLGGGVQGGTAQPGGLGEFFEVAEQLLSTAGTRQEGEPSTEEVLQVPARRGQLEEHLRPGDFLDLGASIAEPLPDKLVMDDLTDMSLEGNTIHKVSVNVINMVWGGELILNPCQRVFGTVVGMLSDDMDGVLFDEDFGDFFGVQTIRMEDCQPWMPAKATAKDNCGIEGLLRKAVPTPCCATDLAVCNTSHLLQVPTPRAHAVTGEGSGT</sequence>
<accession>A0A8T0HV84</accession>
<evidence type="ECO:0000256" key="1">
    <source>
        <dbReference type="SAM" id="MobiDB-lite"/>
    </source>
</evidence>
<organism evidence="2 3">
    <name type="scientific">Ceratodon purpureus</name>
    <name type="common">Fire moss</name>
    <name type="synonym">Dicranum purpureum</name>
    <dbReference type="NCBI Taxonomy" id="3225"/>
    <lineage>
        <taxon>Eukaryota</taxon>
        <taxon>Viridiplantae</taxon>
        <taxon>Streptophyta</taxon>
        <taxon>Embryophyta</taxon>
        <taxon>Bryophyta</taxon>
        <taxon>Bryophytina</taxon>
        <taxon>Bryopsida</taxon>
        <taxon>Dicranidae</taxon>
        <taxon>Pseudoditrichales</taxon>
        <taxon>Ditrichaceae</taxon>
        <taxon>Ceratodon</taxon>
    </lineage>
</organism>
<comment type="caution">
    <text evidence="2">The sequence shown here is derived from an EMBL/GenBank/DDBJ whole genome shotgun (WGS) entry which is preliminary data.</text>
</comment>
<reference evidence="2" key="1">
    <citation type="submission" date="2020-06" db="EMBL/GenBank/DDBJ databases">
        <title>WGS assembly of Ceratodon purpureus strain R40.</title>
        <authorList>
            <person name="Carey S.B."/>
            <person name="Jenkins J."/>
            <person name="Shu S."/>
            <person name="Lovell J.T."/>
            <person name="Sreedasyam A."/>
            <person name="Maumus F."/>
            <person name="Tiley G.P."/>
            <person name="Fernandez-Pozo N."/>
            <person name="Barry K."/>
            <person name="Chen C."/>
            <person name="Wang M."/>
            <person name="Lipzen A."/>
            <person name="Daum C."/>
            <person name="Saski C.A."/>
            <person name="Payton A.C."/>
            <person name="Mcbreen J.C."/>
            <person name="Conrad R.E."/>
            <person name="Kollar L.M."/>
            <person name="Olsson S."/>
            <person name="Huttunen S."/>
            <person name="Landis J.B."/>
            <person name="Wickett N.J."/>
            <person name="Johnson M.G."/>
            <person name="Rensing S.A."/>
            <person name="Grimwood J."/>
            <person name="Schmutz J."/>
            <person name="Mcdaniel S.F."/>
        </authorList>
    </citation>
    <scope>NUCLEOTIDE SEQUENCE</scope>
    <source>
        <strain evidence="2">R40</strain>
    </source>
</reference>
<name>A0A8T0HV84_CERPU</name>
<feature type="compositionally biased region" description="Gly residues" evidence="1">
    <location>
        <begin position="16"/>
        <end position="25"/>
    </location>
</feature>
<dbReference type="Proteomes" id="UP000822688">
    <property type="component" value="Chromosome V"/>
</dbReference>
<dbReference type="EMBL" id="CM026426">
    <property type="protein sequence ID" value="KAG0574368.1"/>
    <property type="molecule type" value="Genomic_DNA"/>
</dbReference>